<dbReference type="InterPro" id="IPR001647">
    <property type="entry name" value="HTH_TetR"/>
</dbReference>
<evidence type="ECO:0000313" key="4">
    <source>
        <dbReference type="EMBL" id="GAA1229858.1"/>
    </source>
</evidence>
<proteinExistence type="predicted"/>
<feature type="DNA-binding region" description="H-T-H motif" evidence="2">
    <location>
        <begin position="47"/>
        <end position="66"/>
    </location>
</feature>
<dbReference type="EMBL" id="BAAALN010000004">
    <property type="protein sequence ID" value="GAA1229858.1"/>
    <property type="molecule type" value="Genomic_DNA"/>
</dbReference>
<evidence type="ECO:0000259" key="3">
    <source>
        <dbReference type="PROSITE" id="PS50977"/>
    </source>
</evidence>
<name>A0ABN1W0I3_9PSEU</name>
<reference evidence="4 5" key="1">
    <citation type="journal article" date="2019" name="Int. J. Syst. Evol. Microbiol.">
        <title>The Global Catalogue of Microorganisms (GCM) 10K type strain sequencing project: providing services to taxonomists for standard genome sequencing and annotation.</title>
        <authorList>
            <consortium name="The Broad Institute Genomics Platform"/>
            <consortium name="The Broad Institute Genome Sequencing Center for Infectious Disease"/>
            <person name="Wu L."/>
            <person name="Ma J."/>
        </authorList>
    </citation>
    <scope>NUCLEOTIDE SEQUENCE [LARGE SCALE GENOMIC DNA]</scope>
    <source>
        <strain evidence="4 5">JCM 13023</strain>
    </source>
</reference>
<dbReference type="SUPFAM" id="SSF48498">
    <property type="entry name" value="Tetracyclin repressor-like, C-terminal domain"/>
    <property type="match status" value="1"/>
</dbReference>
<feature type="domain" description="HTH tetR-type" evidence="3">
    <location>
        <begin position="24"/>
        <end position="84"/>
    </location>
</feature>
<dbReference type="InterPro" id="IPR050109">
    <property type="entry name" value="HTH-type_TetR-like_transc_reg"/>
</dbReference>
<dbReference type="Pfam" id="PF00440">
    <property type="entry name" value="TetR_N"/>
    <property type="match status" value="1"/>
</dbReference>
<dbReference type="PANTHER" id="PTHR30055:SF200">
    <property type="entry name" value="HTH-TYPE TRANSCRIPTIONAL REPRESSOR BDCR"/>
    <property type="match status" value="1"/>
</dbReference>
<dbReference type="Gene3D" id="1.10.357.10">
    <property type="entry name" value="Tetracycline Repressor, domain 2"/>
    <property type="match status" value="1"/>
</dbReference>
<evidence type="ECO:0000256" key="1">
    <source>
        <dbReference type="ARBA" id="ARBA00023125"/>
    </source>
</evidence>
<dbReference type="InterPro" id="IPR009057">
    <property type="entry name" value="Homeodomain-like_sf"/>
</dbReference>
<protein>
    <submittedName>
        <fullName evidence="4">TetR/AcrR family transcriptional regulator</fullName>
    </submittedName>
</protein>
<dbReference type="SUPFAM" id="SSF46689">
    <property type="entry name" value="Homeodomain-like"/>
    <property type="match status" value="1"/>
</dbReference>
<gene>
    <name evidence="4" type="ORF">GCM10009676_10630</name>
</gene>
<evidence type="ECO:0000256" key="2">
    <source>
        <dbReference type="PROSITE-ProRule" id="PRU00335"/>
    </source>
</evidence>
<dbReference type="RefSeq" id="WP_253866503.1">
    <property type="nucleotide sequence ID" value="NZ_BAAALN010000004.1"/>
</dbReference>
<dbReference type="PROSITE" id="PS50977">
    <property type="entry name" value="HTH_TETR_2"/>
    <property type="match status" value="1"/>
</dbReference>
<comment type="caution">
    <text evidence="4">The sequence shown here is derived from an EMBL/GenBank/DDBJ whole genome shotgun (WGS) entry which is preliminary data.</text>
</comment>
<evidence type="ECO:0000313" key="5">
    <source>
        <dbReference type="Proteomes" id="UP001500653"/>
    </source>
</evidence>
<accession>A0ABN1W0I3</accession>
<dbReference type="PANTHER" id="PTHR30055">
    <property type="entry name" value="HTH-TYPE TRANSCRIPTIONAL REGULATOR RUTR"/>
    <property type="match status" value="1"/>
</dbReference>
<dbReference type="InterPro" id="IPR036271">
    <property type="entry name" value="Tet_transcr_reg_TetR-rel_C_sf"/>
</dbReference>
<keyword evidence="5" id="KW-1185">Reference proteome</keyword>
<sequence length="207" mass="22083">MAERTTRGGARRGGTGAAAERAQLPVRDRILDAADELFYAEGIRAVSADRIIAAASVSKVTFYRHFPTKDDLVVAYLELRASVEREAVEALRTQHAGDPEGMLTGLARELAAVSCAPGFRGCPYINAAAEYSDPAHVVRRAVTAHRAWFAGVLQEQLGELGVTDPAVAEQLMMLRDGAMVHGDLGGSDETRAQTLLAGGRAIIRAAR</sequence>
<organism evidence="4 5">
    <name type="scientific">Prauserella halophila</name>
    <dbReference type="NCBI Taxonomy" id="185641"/>
    <lineage>
        <taxon>Bacteria</taxon>
        <taxon>Bacillati</taxon>
        <taxon>Actinomycetota</taxon>
        <taxon>Actinomycetes</taxon>
        <taxon>Pseudonocardiales</taxon>
        <taxon>Pseudonocardiaceae</taxon>
        <taxon>Prauserella</taxon>
    </lineage>
</organism>
<keyword evidence="1 2" id="KW-0238">DNA-binding</keyword>
<dbReference type="Proteomes" id="UP001500653">
    <property type="component" value="Unassembled WGS sequence"/>
</dbReference>
<dbReference type="PRINTS" id="PR00455">
    <property type="entry name" value="HTHTETR"/>
</dbReference>